<protein>
    <submittedName>
        <fullName evidence="1">Uncharacterized protein</fullName>
    </submittedName>
</protein>
<reference evidence="1 2" key="1">
    <citation type="submission" date="2024-03" db="EMBL/GenBank/DDBJ databases">
        <title>The Acrasis kona genome and developmental transcriptomes reveal deep origins of eukaryotic multicellular pathways.</title>
        <authorList>
            <person name="Sheikh S."/>
            <person name="Fu C.-J."/>
            <person name="Brown M.W."/>
            <person name="Baldauf S.L."/>
        </authorList>
    </citation>
    <scope>NUCLEOTIDE SEQUENCE [LARGE SCALE GENOMIC DNA]</scope>
    <source>
        <strain evidence="1 2">ATCC MYA-3509</strain>
    </source>
</reference>
<sequence>MIRYTRFATRIANQSFTPIRLFSNTLIQRKARLPNFVLSTDLLLNNYDPETAKTIQEAGKILITQPAESLTMLSGIMEKDSTNPHVMLVMAESMIYQNLNEGLSEDYIKPKVVEILDQILEKHPHFLPALIKKVQYSNMNQIEHMNKIVREIQDESHDTTLLRCAYFFRVSLYDDLKALSEKALKDPTMPDDHKQNIYDLHILALCGEDKIDEALQMSKEAASAIPEYKTYYNHKLCAAMILQGKRKEAAELGLKDDFLEQELFLANHLPFFQRVVHQARLKILSWCWI</sequence>
<dbReference type="AlphaFoldDB" id="A0AAW2YN54"/>
<gene>
    <name evidence="1" type="ORF">AKO1_008203</name>
</gene>
<keyword evidence="2" id="KW-1185">Reference proteome</keyword>
<evidence type="ECO:0000313" key="1">
    <source>
        <dbReference type="EMBL" id="KAL0478534.1"/>
    </source>
</evidence>
<comment type="caution">
    <text evidence="1">The sequence shown here is derived from an EMBL/GenBank/DDBJ whole genome shotgun (WGS) entry which is preliminary data.</text>
</comment>
<proteinExistence type="predicted"/>
<dbReference type="EMBL" id="JAOPGA020000421">
    <property type="protein sequence ID" value="KAL0478534.1"/>
    <property type="molecule type" value="Genomic_DNA"/>
</dbReference>
<name>A0AAW2YN54_9EUKA</name>
<dbReference type="Proteomes" id="UP001431209">
    <property type="component" value="Unassembled WGS sequence"/>
</dbReference>
<accession>A0AAW2YN54</accession>
<organism evidence="1 2">
    <name type="scientific">Acrasis kona</name>
    <dbReference type="NCBI Taxonomy" id="1008807"/>
    <lineage>
        <taxon>Eukaryota</taxon>
        <taxon>Discoba</taxon>
        <taxon>Heterolobosea</taxon>
        <taxon>Tetramitia</taxon>
        <taxon>Eutetramitia</taxon>
        <taxon>Acrasidae</taxon>
        <taxon>Acrasis</taxon>
    </lineage>
</organism>
<evidence type="ECO:0000313" key="2">
    <source>
        <dbReference type="Proteomes" id="UP001431209"/>
    </source>
</evidence>